<evidence type="ECO:0000256" key="5">
    <source>
        <dbReference type="ARBA" id="ARBA00022771"/>
    </source>
</evidence>
<keyword evidence="9 10" id="KW-0472">Membrane</keyword>
<dbReference type="PROSITE" id="PS51292">
    <property type="entry name" value="ZF_RING_CH"/>
    <property type="match status" value="1"/>
</dbReference>
<feature type="transmembrane region" description="Helical" evidence="10">
    <location>
        <begin position="210"/>
        <end position="233"/>
    </location>
</feature>
<evidence type="ECO:0000256" key="9">
    <source>
        <dbReference type="ARBA" id="ARBA00023136"/>
    </source>
</evidence>
<protein>
    <submittedName>
        <fullName evidence="12">UBC6 protein</fullName>
    </submittedName>
</protein>
<evidence type="ECO:0000313" key="12">
    <source>
        <dbReference type="EMBL" id="CAE7162369.1"/>
    </source>
</evidence>
<keyword evidence="4" id="KW-0479">Metal-binding</keyword>
<evidence type="ECO:0000259" key="11">
    <source>
        <dbReference type="PROSITE" id="PS51292"/>
    </source>
</evidence>
<dbReference type="Proteomes" id="UP000601435">
    <property type="component" value="Unassembled WGS sequence"/>
</dbReference>
<evidence type="ECO:0000256" key="1">
    <source>
        <dbReference type="ARBA" id="ARBA00004141"/>
    </source>
</evidence>
<dbReference type="EMBL" id="CAJNJA010002048">
    <property type="protein sequence ID" value="CAE7162369.1"/>
    <property type="molecule type" value="Genomic_DNA"/>
</dbReference>
<dbReference type="OrthoDB" id="425016at2759"/>
<dbReference type="SUPFAM" id="SSF57850">
    <property type="entry name" value="RING/U-box"/>
    <property type="match status" value="1"/>
</dbReference>
<keyword evidence="7" id="KW-0862">Zinc</keyword>
<feature type="transmembrane region" description="Helical" evidence="10">
    <location>
        <begin position="341"/>
        <end position="364"/>
    </location>
</feature>
<evidence type="ECO:0000256" key="3">
    <source>
        <dbReference type="ARBA" id="ARBA00022692"/>
    </source>
</evidence>
<keyword evidence="13" id="KW-1185">Reference proteome</keyword>
<accession>A0A812ISL2</accession>
<dbReference type="SMART" id="SM00744">
    <property type="entry name" value="RINGv"/>
    <property type="match status" value="1"/>
</dbReference>
<dbReference type="InterPro" id="IPR011016">
    <property type="entry name" value="Znf_RING-CH"/>
</dbReference>
<dbReference type="GO" id="GO:0016740">
    <property type="term" value="F:transferase activity"/>
    <property type="evidence" value="ECO:0007669"/>
    <property type="project" value="UniProtKB-KW"/>
</dbReference>
<feature type="transmembrane region" description="Helical" evidence="10">
    <location>
        <begin position="245"/>
        <end position="262"/>
    </location>
</feature>
<dbReference type="PANTHER" id="PTHR46065">
    <property type="entry name" value="E3 UBIQUITIN-PROTEIN LIGASE MARCH 2/3 FAMILY MEMBER"/>
    <property type="match status" value="1"/>
</dbReference>
<keyword evidence="8 10" id="KW-1133">Transmembrane helix</keyword>
<dbReference type="Pfam" id="PF12906">
    <property type="entry name" value="RINGv"/>
    <property type="match status" value="1"/>
</dbReference>
<organism evidence="12 13">
    <name type="scientific">Symbiodinium necroappetens</name>
    <dbReference type="NCBI Taxonomy" id="1628268"/>
    <lineage>
        <taxon>Eukaryota</taxon>
        <taxon>Sar</taxon>
        <taxon>Alveolata</taxon>
        <taxon>Dinophyceae</taxon>
        <taxon>Suessiales</taxon>
        <taxon>Symbiodiniaceae</taxon>
        <taxon>Symbiodinium</taxon>
    </lineage>
</organism>
<dbReference type="CDD" id="cd16495">
    <property type="entry name" value="RING_CH-C4HC3_MARCH"/>
    <property type="match status" value="1"/>
</dbReference>
<dbReference type="GO" id="GO:0008270">
    <property type="term" value="F:zinc ion binding"/>
    <property type="evidence" value="ECO:0007669"/>
    <property type="project" value="UniProtKB-KW"/>
</dbReference>
<evidence type="ECO:0000256" key="4">
    <source>
        <dbReference type="ARBA" id="ARBA00022723"/>
    </source>
</evidence>
<evidence type="ECO:0000256" key="10">
    <source>
        <dbReference type="SAM" id="Phobius"/>
    </source>
</evidence>
<dbReference type="InterPro" id="IPR013083">
    <property type="entry name" value="Znf_RING/FYVE/PHD"/>
</dbReference>
<comment type="caution">
    <text evidence="12">The sequence shown here is derived from an EMBL/GenBank/DDBJ whole genome shotgun (WGS) entry which is preliminary data.</text>
</comment>
<feature type="transmembrane region" description="Helical" evidence="10">
    <location>
        <begin position="384"/>
        <end position="407"/>
    </location>
</feature>
<keyword evidence="5" id="KW-0863">Zinc-finger</keyword>
<reference evidence="12" key="1">
    <citation type="submission" date="2021-02" db="EMBL/GenBank/DDBJ databases">
        <authorList>
            <person name="Dougan E. K."/>
            <person name="Rhodes N."/>
            <person name="Thang M."/>
            <person name="Chan C."/>
        </authorList>
    </citation>
    <scope>NUCLEOTIDE SEQUENCE</scope>
</reference>
<evidence type="ECO:0000256" key="8">
    <source>
        <dbReference type="ARBA" id="ARBA00022989"/>
    </source>
</evidence>
<keyword evidence="2" id="KW-0808">Transferase</keyword>
<name>A0A812ISL2_9DINO</name>
<keyword evidence="6" id="KW-0833">Ubl conjugation pathway</keyword>
<feature type="transmembrane region" description="Helical" evidence="10">
    <location>
        <begin position="316"/>
        <end position="334"/>
    </location>
</feature>
<dbReference type="GO" id="GO:0016020">
    <property type="term" value="C:membrane"/>
    <property type="evidence" value="ECO:0007669"/>
    <property type="project" value="UniProtKB-SubCell"/>
</dbReference>
<evidence type="ECO:0000256" key="7">
    <source>
        <dbReference type="ARBA" id="ARBA00022833"/>
    </source>
</evidence>
<feature type="transmembrane region" description="Helical" evidence="10">
    <location>
        <begin position="125"/>
        <end position="147"/>
    </location>
</feature>
<gene>
    <name evidence="12" type="primary">UBC6</name>
    <name evidence="12" type="ORF">SNEC2469_LOCUS405</name>
</gene>
<comment type="subcellular location">
    <subcellularLocation>
        <location evidence="1">Membrane</location>
        <topology evidence="1">Multi-pass membrane protein</topology>
    </subcellularLocation>
</comment>
<dbReference type="AlphaFoldDB" id="A0A812ISL2"/>
<feature type="transmembrane region" description="Helical" evidence="10">
    <location>
        <begin position="159"/>
        <end position="182"/>
    </location>
</feature>
<evidence type="ECO:0000256" key="6">
    <source>
        <dbReference type="ARBA" id="ARBA00022786"/>
    </source>
</evidence>
<sequence length="692" mass="75985">MAANRPVELNNMAEGEVERQVSEGLCWICRDPDRAEPLVAPCRCRGSMRGVHASCIESWVAARQEQRMRSEMQGGNSAQPRICCDLCGEPYQAEHQPANLCECLRAHCRSCVEEMRDSRLSARQVLLVMFFTAWLLFVLLATAELVAGYLMQACRKSSCWMASTVLAVCLLTLLLEMVVVLVSFPYSGTPPSCTVLRPFHISATDPNTKAVVFLLWLHLWMAPLISALCGCLLRAASIAPSATPVAWWLLGILVVPPLMPHLKHACIALRGFSWQQMASSCATFVQELQRMGRACCSSRSLERTCGFLRLVSSPSLPWLHVWLAFPFGIAWFCSAPARLRYWVLGLSGGIGCVASAFALLQLCLKGPQHDDYLCPYEASVRMHAGWFLSLVMLLYAAFSVFAEWHFLPHSKRDPVRANVAVFAVWCVWMSLVTSLALYANCTMLLGYSQTWRRQHGRLRIAGEALVLSGRQTTLACAGRVVVRNFVERRSGLTTLAVWGLLLMMPYAPGTCLGIGLELCAASSAKDRQALNFKGTFGLFNMLDDAEHFGYLRQLLLKGACEGDPVLVREALDAGAATEIRTCVMALLDSRAALDAEDEELNQVLRDRCDGGADKAVDAEALILAGADASLKDAEQRTALAEPACFAELCGHVRALCGKTQQSAHAFDFNVLVERGLLLASFRVTVETSKAST</sequence>
<dbReference type="Gene3D" id="3.30.40.10">
    <property type="entry name" value="Zinc/RING finger domain, C3HC4 (zinc finger)"/>
    <property type="match status" value="1"/>
</dbReference>
<keyword evidence="3 10" id="KW-0812">Transmembrane</keyword>
<feature type="domain" description="RING-CH-type" evidence="11">
    <location>
        <begin position="18"/>
        <end position="94"/>
    </location>
</feature>
<evidence type="ECO:0000313" key="13">
    <source>
        <dbReference type="Proteomes" id="UP000601435"/>
    </source>
</evidence>
<dbReference type="PANTHER" id="PTHR46065:SF3">
    <property type="entry name" value="FI20425P1"/>
    <property type="match status" value="1"/>
</dbReference>
<proteinExistence type="predicted"/>
<feature type="transmembrane region" description="Helical" evidence="10">
    <location>
        <begin position="419"/>
        <end position="439"/>
    </location>
</feature>
<evidence type="ECO:0000256" key="2">
    <source>
        <dbReference type="ARBA" id="ARBA00022679"/>
    </source>
</evidence>